<proteinExistence type="predicted"/>
<keyword evidence="3" id="KW-1185">Reference proteome</keyword>
<dbReference type="Pfam" id="PF14968">
    <property type="entry name" value="CCDC84"/>
    <property type="match status" value="1"/>
</dbReference>
<dbReference type="PANTHER" id="PTHR31198:SF1">
    <property type="entry name" value="CENTROSOMAL AT-AC SPLICING FACTOR"/>
    <property type="match status" value="1"/>
</dbReference>
<dbReference type="AlphaFoldDB" id="A0A433Q7I1"/>
<evidence type="ECO:0000313" key="2">
    <source>
        <dbReference type="EMBL" id="RUS25768.1"/>
    </source>
</evidence>
<evidence type="ECO:0000313" key="3">
    <source>
        <dbReference type="Proteomes" id="UP000274822"/>
    </source>
</evidence>
<sequence length="190" mass="22545">MGEYVFCALCKRNVDDGKRHPFTKTHQERVKEVLRNQSEQYAKYKHFLLDVATISSRTKQPDFYCTFCKVKVRPTAKEVMEHVRTFACLHIFEHMATAAHHERVDAWFKTNHGDFKLKKSHVISEKSIGKYRERIRKKTEELDQAEQAKAEWKRRERAEEKDKETRGAQVEIRVEVNGGTYVLLWVSDDW</sequence>
<accession>A0A433Q7I1</accession>
<dbReference type="PANTHER" id="PTHR31198">
    <property type="entry name" value="COILED-COIL DOMAIN-CONTAINING PROTEIN 84"/>
    <property type="match status" value="1"/>
</dbReference>
<feature type="region of interest" description="Disordered" evidence="1">
    <location>
        <begin position="146"/>
        <end position="167"/>
    </location>
</feature>
<dbReference type="Proteomes" id="UP000274822">
    <property type="component" value="Unassembled WGS sequence"/>
</dbReference>
<name>A0A433Q7I1_9FUNG</name>
<feature type="compositionally biased region" description="Basic and acidic residues" evidence="1">
    <location>
        <begin position="146"/>
        <end position="166"/>
    </location>
</feature>
<organism evidence="2 3">
    <name type="scientific">Jimgerdemannia flammicorona</name>
    <dbReference type="NCBI Taxonomy" id="994334"/>
    <lineage>
        <taxon>Eukaryota</taxon>
        <taxon>Fungi</taxon>
        <taxon>Fungi incertae sedis</taxon>
        <taxon>Mucoromycota</taxon>
        <taxon>Mucoromycotina</taxon>
        <taxon>Endogonomycetes</taxon>
        <taxon>Endogonales</taxon>
        <taxon>Endogonaceae</taxon>
        <taxon>Jimgerdemannia</taxon>
    </lineage>
</organism>
<protein>
    <submittedName>
        <fullName evidence="2">Uncharacterized protein</fullName>
    </submittedName>
</protein>
<dbReference type="InterPro" id="IPR028015">
    <property type="entry name" value="CCDC84-like"/>
</dbReference>
<comment type="caution">
    <text evidence="2">The sequence shown here is derived from an EMBL/GenBank/DDBJ whole genome shotgun (WGS) entry which is preliminary data.</text>
</comment>
<reference evidence="2 3" key="1">
    <citation type="journal article" date="2018" name="New Phytol.">
        <title>Phylogenomics of Endogonaceae and evolution of mycorrhizas within Mucoromycota.</title>
        <authorList>
            <person name="Chang Y."/>
            <person name="Desiro A."/>
            <person name="Na H."/>
            <person name="Sandor L."/>
            <person name="Lipzen A."/>
            <person name="Clum A."/>
            <person name="Barry K."/>
            <person name="Grigoriev I.V."/>
            <person name="Martin F.M."/>
            <person name="Stajich J.E."/>
            <person name="Smith M.E."/>
            <person name="Bonito G."/>
            <person name="Spatafora J.W."/>
        </authorList>
    </citation>
    <scope>NUCLEOTIDE SEQUENCE [LARGE SCALE GENOMIC DNA]</scope>
    <source>
        <strain evidence="2 3">AD002</strain>
    </source>
</reference>
<evidence type="ECO:0000256" key="1">
    <source>
        <dbReference type="SAM" id="MobiDB-lite"/>
    </source>
</evidence>
<dbReference type="EMBL" id="RBNJ01012067">
    <property type="protein sequence ID" value="RUS25768.1"/>
    <property type="molecule type" value="Genomic_DNA"/>
</dbReference>
<gene>
    <name evidence="2" type="ORF">BC938DRAFT_471689</name>
</gene>